<dbReference type="KEGG" id="nou:Natoc_2421"/>
<dbReference type="OrthoDB" id="167563at2157"/>
<organism evidence="3 4">
    <name type="scientific">Natronococcus occultus SP4</name>
    <dbReference type="NCBI Taxonomy" id="694430"/>
    <lineage>
        <taxon>Archaea</taxon>
        <taxon>Methanobacteriati</taxon>
        <taxon>Methanobacteriota</taxon>
        <taxon>Stenosarchaea group</taxon>
        <taxon>Halobacteria</taxon>
        <taxon>Halobacteriales</taxon>
        <taxon>Natrialbaceae</taxon>
        <taxon>Natronococcus</taxon>
    </lineage>
</organism>
<dbReference type="AlphaFoldDB" id="L0JZL1"/>
<evidence type="ECO:0000256" key="2">
    <source>
        <dbReference type="SAM" id="MobiDB-lite"/>
    </source>
</evidence>
<sequence length="85" mass="9746">MTDTTLDDVERNLGRVEELEQEEAISVLQTAKQDLEAMSTDADVDEERRQALEDRLDQRLREIEERDAYDGNVGEAMNPEDHDAP</sequence>
<feature type="coiled-coil region" evidence="1">
    <location>
        <begin position="35"/>
        <end position="62"/>
    </location>
</feature>
<reference evidence="3 4" key="1">
    <citation type="submission" date="2012-11" db="EMBL/GenBank/DDBJ databases">
        <title>FINISHED of Natronococcus occultus SP4, DSM 3396.</title>
        <authorList>
            <consortium name="DOE Joint Genome Institute"/>
            <person name="Eisen J."/>
            <person name="Huntemann M."/>
            <person name="Wei C.-L."/>
            <person name="Han J."/>
            <person name="Detter J.C."/>
            <person name="Han C."/>
            <person name="Tapia R."/>
            <person name="Chen A."/>
            <person name="Kyrpides N."/>
            <person name="Mavromatis K."/>
            <person name="Markowitz V."/>
            <person name="Szeto E."/>
            <person name="Ivanova N."/>
            <person name="Mikhailova N."/>
            <person name="Ovchinnikova G."/>
            <person name="Pagani I."/>
            <person name="Pati A."/>
            <person name="Goodwin L."/>
            <person name="Nordberg H.P."/>
            <person name="Cantor M.N."/>
            <person name="Hua S.X."/>
            <person name="Woyke T."/>
            <person name="Eisen J."/>
            <person name="Klenk H.-P."/>
            <person name="Klenk H.-P."/>
        </authorList>
    </citation>
    <scope>NUCLEOTIDE SEQUENCE [LARGE SCALE GENOMIC DNA]</scope>
    <source>
        <strain evidence="3 4">SP4</strain>
    </source>
</reference>
<keyword evidence="1" id="KW-0175">Coiled coil</keyword>
<dbReference type="eggNOG" id="arCOG10784">
    <property type="taxonomic scope" value="Archaea"/>
</dbReference>
<dbReference type="Proteomes" id="UP000010878">
    <property type="component" value="Chromosome"/>
</dbReference>
<dbReference type="RefSeq" id="WP_015321638.1">
    <property type="nucleotide sequence ID" value="NC_019974.1"/>
</dbReference>
<proteinExistence type="predicted"/>
<feature type="region of interest" description="Disordered" evidence="2">
    <location>
        <begin position="62"/>
        <end position="85"/>
    </location>
</feature>
<dbReference type="GeneID" id="14404105"/>
<gene>
    <name evidence="3" type="ORF">Natoc_2421</name>
</gene>
<accession>L0JZL1</accession>
<evidence type="ECO:0000313" key="3">
    <source>
        <dbReference type="EMBL" id="AGB38196.1"/>
    </source>
</evidence>
<protein>
    <submittedName>
        <fullName evidence="3">Uncharacterized protein</fullName>
    </submittedName>
</protein>
<keyword evidence="4" id="KW-1185">Reference proteome</keyword>
<evidence type="ECO:0000256" key="1">
    <source>
        <dbReference type="SAM" id="Coils"/>
    </source>
</evidence>
<name>L0JZL1_9EURY</name>
<dbReference type="HOGENOM" id="CLU_171537_0_0_2"/>
<evidence type="ECO:0000313" key="4">
    <source>
        <dbReference type="Proteomes" id="UP000010878"/>
    </source>
</evidence>
<dbReference type="EMBL" id="CP003929">
    <property type="protein sequence ID" value="AGB38196.1"/>
    <property type="molecule type" value="Genomic_DNA"/>
</dbReference>